<name>A0A835DZX7_9POAL</name>
<dbReference type="EMBL" id="JACEFO010002434">
    <property type="protein sequence ID" value="KAF8660682.1"/>
    <property type="molecule type" value="Genomic_DNA"/>
</dbReference>
<protein>
    <recommendedName>
        <fullName evidence="1">At1g61320/AtMIF1 LRR domain-containing protein</fullName>
    </recommendedName>
</protein>
<evidence type="ECO:0000313" key="2">
    <source>
        <dbReference type="EMBL" id="KAF8660682.1"/>
    </source>
</evidence>
<reference evidence="2" key="1">
    <citation type="submission" date="2020-07" db="EMBL/GenBank/DDBJ databases">
        <title>Genome sequence and genetic diversity analysis of an under-domesticated orphan crop, white fonio (Digitaria exilis).</title>
        <authorList>
            <person name="Bennetzen J.L."/>
            <person name="Chen S."/>
            <person name="Ma X."/>
            <person name="Wang X."/>
            <person name="Yssel A.E.J."/>
            <person name="Chaluvadi S.R."/>
            <person name="Johnson M."/>
            <person name="Gangashetty P."/>
            <person name="Hamidou F."/>
            <person name="Sanogo M.D."/>
            <person name="Zwaenepoel A."/>
            <person name="Wallace J."/>
            <person name="Van De Peer Y."/>
            <person name="Van Deynze A."/>
        </authorList>
    </citation>
    <scope>NUCLEOTIDE SEQUENCE</scope>
    <source>
        <tissue evidence="2">Leaves</tissue>
    </source>
</reference>
<gene>
    <name evidence="2" type="ORF">HU200_057508</name>
</gene>
<dbReference type="Gene3D" id="3.80.10.10">
    <property type="entry name" value="Ribonuclease Inhibitor"/>
    <property type="match status" value="1"/>
</dbReference>
<dbReference type="Pfam" id="PF23622">
    <property type="entry name" value="LRR_At1g61320_AtMIF1"/>
    <property type="match status" value="1"/>
</dbReference>
<organism evidence="2 3">
    <name type="scientific">Digitaria exilis</name>
    <dbReference type="NCBI Taxonomy" id="1010633"/>
    <lineage>
        <taxon>Eukaryota</taxon>
        <taxon>Viridiplantae</taxon>
        <taxon>Streptophyta</taxon>
        <taxon>Embryophyta</taxon>
        <taxon>Tracheophyta</taxon>
        <taxon>Spermatophyta</taxon>
        <taxon>Magnoliopsida</taxon>
        <taxon>Liliopsida</taxon>
        <taxon>Poales</taxon>
        <taxon>Poaceae</taxon>
        <taxon>PACMAD clade</taxon>
        <taxon>Panicoideae</taxon>
        <taxon>Panicodae</taxon>
        <taxon>Paniceae</taxon>
        <taxon>Anthephorinae</taxon>
        <taxon>Digitaria</taxon>
    </lineage>
</organism>
<dbReference type="OrthoDB" id="778457at2759"/>
<dbReference type="SUPFAM" id="SSF52047">
    <property type="entry name" value="RNI-like"/>
    <property type="match status" value="1"/>
</dbReference>
<dbReference type="InterPro" id="IPR053772">
    <property type="entry name" value="At1g61320/At1g61330-like"/>
</dbReference>
<dbReference type="PANTHER" id="PTHR34145">
    <property type="entry name" value="OS02G0105600 PROTEIN"/>
    <property type="match status" value="1"/>
</dbReference>
<dbReference type="AlphaFoldDB" id="A0A835DZX7"/>
<dbReference type="Proteomes" id="UP000636709">
    <property type="component" value="Unassembled WGS sequence"/>
</dbReference>
<feature type="domain" description="At1g61320/AtMIF1 LRR" evidence="1">
    <location>
        <begin position="15"/>
        <end position="315"/>
    </location>
</feature>
<keyword evidence="3" id="KW-1185">Reference proteome</keyword>
<dbReference type="PANTHER" id="PTHR34145:SF61">
    <property type="entry name" value="OS07G0161500 PROTEIN"/>
    <property type="match status" value="1"/>
</dbReference>
<comment type="caution">
    <text evidence="2">The sequence shown here is derived from an EMBL/GenBank/DDBJ whole genome shotgun (WGS) entry which is preliminary data.</text>
</comment>
<dbReference type="InterPro" id="IPR055357">
    <property type="entry name" value="LRR_At1g61320_AtMIF1"/>
</dbReference>
<evidence type="ECO:0000259" key="1">
    <source>
        <dbReference type="Pfam" id="PF23622"/>
    </source>
</evidence>
<dbReference type="InterPro" id="IPR032675">
    <property type="entry name" value="LRR_dom_sf"/>
</dbReference>
<sequence>MVVSSYHCPEKCHMAYTETGEPYSIPPQLFSADNGPYLQRLELTSVSLHLPADFKGFLNLKKVTLVDVSINDEDVQCMLGRCNLLEFFEIAYCRMVTSLRMPKPLNLLKHLLVDKCPLLQVIELNCSPIILELKNIIVKFITCQSALDYMVTGFPSTLPDLETFTLHCKEHKRIILPGKAFIFTHLRHLRLELVLYGNKKRKTGVLDFAYLLEVAPFMEKLELLMWLCCQRRPYCKEDGKLRSRPPQHHTHLKSVHISGFFGHKDQVELALHILRSSIMLEKMEITPRVEIADCDESRKVASEFVCKADHRNVVKALRASFSWGPPLDYRHARVVQRVSRP</sequence>
<evidence type="ECO:0000313" key="3">
    <source>
        <dbReference type="Proteomes" id="UP000636709"/>
    </source>
</evidence>
<accession>A0A835DZX7</accession>
<proteinExistence type="predicted"/>